<sequence length="132" mass="14771">MTFPTDNTANPITANLMTFPTDNTANPITANLMTFPTDNTANPITANLMTFPTDNTANPITANLMTFPTDNTASEPYHRQSRLPALRSCLSDCGKLITSSTATHQRRFLSDLNLRLKRKKNAWRQYENTSLF</sequence>
<evidence type="ECO:0000313" key="2">
    <source>
        <dbReference type="Proteomes" id="UP001233172"/>
    </source>
</evidence>
<keyword evidence="2" id="KW-1185">Reference proteome</keyword>
<comment type="caution">
    <text evidence="1">The sequence shown here is derived from an EMBL/GenBank/DDBJ whole genome shotgun (WGS) entry which is preliminary data.</text>
</comment>
<name>A0AAD8BDR0_BIOPF</name>
<dbReference type="EMBL" id="JASAOG010000093">
    <property type="protein sequence ID" value="KAK0052616.1"/>
    <property type="molecule type" value="Genomic_DNA"/>
</dbReference>
<reference evidence="1" key="2">
    <citation type="submission" date="2023-04" db="EMBL/GenBank/DDBJ databases">
        <authorList>
            <person name="Bu L."/>
            <person name="Lu L."/>
            <person name="Laidemitt M.R."/>
            <person name="Zhang S.M."/>
            <person name="Mutuku M."/>
            <person name="Mkoji G."/>
            <person name="Steinauer M."/>
            <person name="Loker E.S."/>
        </authorList>
    </citation>
    <scope>NUCLEOTIDE SEQUENCE</scope>
    <source>
        <strain evidence="1">KasaAsao</strain>
        <tissue evidence="1">Whole Snail</tissue>
    </source>
</reference>
<protein>
    <submittedName>
        <fullName evidence="1">Uncharacterized protein</fullName>
    </submittedName>
</protein>
<dbReference type="Proteomes" id="UP001233172">
    <property type="component" value="Unassembled WGS sequence"/>
</dbReference>
<gene>
    <name evidence="1" type="ORF">Bpfe_017975</name>
</gene>
<proteinExistence type="predicted"/>
<evidence type="ECO:0000313" key="1">
    <source>
        <dbReference type="EMBL" id="KAK0052616.1"/>
    </source>
</evidence>
<dbReference type="AlphaFoldDB" id="A0AAD8BDR0"/>
<accession>A0AAD8BDR0</accession>
<organism evidence="1 2">
    <name type="scientific">Biomphalaria pfeifferi</name>
    <name type="common">Bloodfluke planorb</name>
    <name type="synonym">Freshwater snail</name>
    <dbReference type="NCBI Taxonomy" id="112525"/>
    <lineage>
        <taxon>Eukaryota</taxon>
        <taxon>Metazoa</taxon>
        <taxon>Spiralia</taxon>
        <taxon>Lophotrochozoa</taxon>
        <taxon>Mollusca</taxon>
        <taxon>Gastropoda</taxon>
        <taxon>Heterobranchia</taxon>
        <taxon>Euthyneura</taxon>
        <taxon>Panpulmonata</taxon>
        <taxon>Hygrophila</taxon>
        <taxon>Lymnaeoidea</taxon>
        <taxon>Planorbidae</taxon>
        <taxon>Biomphalaria</taxon>
    </lineage>
</organism>
<reference evidence="1" key="1">
    <citation type="journal article" date="2023" name="PLoS Negl. Trop. Dis.">
        <title>A genome sequence for Biomphalaria pfeifferi, the major vector snail for the human-infecting parasite Schistosoma mansoni.</title>
        <authorList>
            <person name="Bu L."/>
            <person name="Lu L."/>
            <person name="Laidemitt M.R."/>
            <person name="Zhang S.M."/>
            <person name="Mutuku M."/>
            <person name="Mkoji G."/>
            <person name="Steinauer M."/>
            <person name="Loker E.S."/>
        </authorList>
    </citation>
    <scope>NUCLEOTIDE SEQUENCE</scope>
    <source>
        <strain evidence="1">KasaAsao</strain>
    </source>
</reference>